<dbReference type="EMBL" id="JH992971">
    <property type="protein sequence ID" value="EKX53120.1"/>
    <property type="molecule type" value="Genomic_DNA"/>
</dbReference>
<protein>
    <submittedName>
        <fullName evidence="2 3">Uncharacterized protein</fullName>
    </submittedName>
</protein>
<proteinExistence type="predicted"/>
<evidence type="ECO:0000313" key="4">
    <source>
        <dbReference type="Proteomes" id="UP000011087"/>
    </source>
</evidence>
<evidence type="ECO:0000313" key="2">
    <source>
        <dbReference type="EMBL" id="EKX53120.1"/>
    </source>
</evidence>
<keyword evidence="4" id="KW-1185">Reference proteome</keyword>
<accession>L1JY28</accession>
<dbReference type="GeneID" id="17309518"/>
<gene>
    <name evidence="2" type="ORF">GUITHDRAFT_101559</name>
</gene>
<dbReference type="KEGG" id="gtt:GUITHDRAFT_101559"/>
<dbReference type="Proteomes" id="UP000011087">
    <property type="component" value="Unassembled WGS sequence"/>
</dbReference>
<feature type="compositionally biased region" description="Basic and acidic residues" evidence="1">
    <location>
        <begin position="21"/>
        <end position="31"/>
    </location>
</feature>
<dbReference type="RefSeq" id="XP_005840100.1">
    <property type="nucleotide sequence ID" value="XM_005840043.1"/>
</dbReference>
<name>L1JY28_GUITC</name>
<dbReference type="EnsemblProtists" id="EKX53120">
    <property type="protein sequence ID" value="EKX53120"/>
    <property type="gene ID" value="GUITHDRAFT_101559"/>
</dbReference>
<dbReference type="HOGENOM" id="CLU_1829031_0_0_1"/>
<feature type="region of interest" description="Disordered" evidence="1">
    <location>
        <begin position="15"/>
        <end position="37"/>
    </location>
</feature>
<reference evidence="4" key="2">
    <citation type="submission" date="2012-11" db="EMBL/GenBank/DDBJ databases">
        <authorList>
            <person name="Kuo A."/>
            <person name="Curtis B.A."/>
            <person name="Tanifuji G."/>
            <person name="Burki F."/>
            <person name="Gruber A."/>
            <person name="Irimia M."/>
            <person name="Maruyama S."/>
            <person name="Arias M.C."/>
            <person name="Ball S.G."/>
            <person name="Gile G.H."/>
            <person name="Hirakawa Y."/>
            <person name="Hopkins J.F."/>
            <person name="Rensing S.A."/>
            <person name="Schmutz J."/>
            <person name="Symeonidi A."/>
            <person name="Elias M."/>
            <person name="Eveleigh R.J."/>
            <person name="Herman E.K."/>
            <person name="Klute M.J."/>
            <person name="Nakayama T."/>
            <person name="Obornik M."/>
            <person name="Reyes-Prieto A."/>
            <person name="Armbrust E.V."/>
            <person name="Aves S.J."/>
            <person name="Beiko R.G."/>
            <person name="Coutinho P."/>
            <person name="Dacks J.B."/>
            <person name="Durnford D.G."/>
            <person name="Fast N.M."/>
            <person name="Green B.R."/>
            <person name="Grisdale C."/>
            <person name="Hempe F."/>
            <person name="Henrissat B."/>
            <person name="Hoppner M.P."/>
            <person name="Ishida K.-I."/>
            <person name="Kim E."/>
            <person name="Koreny L."/>
            <person name="Kroth P.G."/>
            <person name="Liu Y."/>
            <person name="Malik S.-B."/>
            <person name="Maier U.G."/>
            <person name="McRose D."/>
            <person name="Mock T."/>
            <person name="Neilson J.A."/>
            <person name="Onodera N.T."/>
            <person name="Poole A.M."/>
            <person name="Pritham E.J."/>
            <person name="Richards T.A."/>
            <person name="Rocap G."/>
            <person name="Roy S.W."/>
            <person name="Sarai C."/>
            <person name="Schaack S."/>
            <person name="Shirato S."/>
            <person name="Slamovits C.H."/>
            <person name="Spencer D.F."/>
            <person name="Suzuki S."/>
            <person name="Worden A.Z."/>
            <person name="Zauner S."/>
            <person name="Barry K."/>
            <person name="Bell C."/>
            <person name="Bharti A.K."/>
            <person name="Crow J.A."/>
            <person name="Grimwood J."/>
            <person name="Kramer R."/>
            <person name="Lindquist E."/>
            <person name="Lucas S."/>
            <person name="Salamov A."/>
            <person name="McFadden G.I."/>
            <person name="Lane C.E."/>
            <person name="Keeling P.J."/>
            <person name="Gray M.W."/>
            <person name="Grigoriev I.V."/>
            <person name="Archibald J.M."/>
        </authorList>
    </citation>
    <scope>NUCLEOTIDE SEQUENCE</scope>
    <source>
        <strain evidence="4">CCMP2712</strain>
    </source>
</reference>
<sequence length="141" mass="15795">MWALKKALECLPCPRKINAAKKSDSTPRDSSLESLEAGAHWDHFDDWDSKPTNTGPPPVLQRLEDFDGMAPMEQKETREEPDFFGQLGLQPNYQPPKKIDVTPKASALKMSLSMDEDIDIEGWEAGNAKKPKKKLAAVRMS</sequence>
<evidence type="ECO:0000256" key="1">
    <source>
        <dbReference type="SAM" id="MobiDB-lite"/>
    </source>
</evidence>
<evidence type="ECO:0000313" key="3">
    <source>
        <dbReference type="EnsemblProtists" id="EKX53120"/>
    </source>
</evidence>
<organism evidence="2">
    <name type="scientific">Guillardia theta (strain CCMP2712)</name>
    <name type="common">Cryptophyte</name>
    <dbReference type="NCBI Taxonomy" id="905079"/>
    <lineage>
        <taxon>Eukaryota</taxon>
        <taxon>Cryptophyceae</taxon>
        <taxon>Pyrenomonadales</taxon>
        <taxon>Geminigeraceae</taxon>
        <taxon>Guillardia</taxon>
    </lineage>
</organism>
<reference evidence="3" key="3">
    <citation type="submission" date="2015-06" db="UniProtKB">
        <authorList>
            <consortium name="EnsemblProtists"/>
        </authorList>
    </citation>
    <scope>IDENTIFICATION</scope>
</reference>
<dbReference type="PaxDb" id="55529-EKX53120"/>
<reference evidence="2 4" key="1">
    <citation type="journal article" date="2012" name="Nature">
        <title>Algal genomes reveal evolutionary mosaicism and the fate of nucleomorphs.</title>
        <authorList>
            <consortium name="DOE Joint Genome Institute"/>
            <person name="Curtis B.A."/>
            <person name="Tanifuji G."/>
            <person name="Burki F."/>
            <person name="Gruber A."/>
            <person name="Irimia M."/>
            <person name="Maruyama S."/>
            <person name="Arias M.C."/>
            <person name="Ball S.G."/>
            <person name="Gile G.H."/>
            <person name="Hirakawa Y."/>
            <person name="Hopkins J.F."/>
            <person name="Kuo A."/>
            <person name="Rensing S.A."/>
            <person name="Schmutz J."/>
            <person name="Symeonidi A."/>
            <person name="Elias M."/>
            <person name="Eveleigh R.J."/>
            <person name="Herman E.K."/>
            <person name="Klute M.J."/>
            <person name="Nakayama T."/>
            <person name="Obornik M."/>
            <person name="Reyes-Prieto A."/>
            <person name="Armbrust E.V."/>
            <person name="Aves S.J."/>
            <person name="Beiko R.G."/>
            <person name="Coutinho P."/>
            <person name="Dacks J.B."/>
            <person name="Durnford D.G."/>
            <person name="Fast N.M."/>
            <person name="Green B.R."/>
            <person name="Grisdale C.J."/>
            <person name="Hempel F."/>
            <person name="Henrissat B."/>
            <person name="Hoppner M.P."/>
            <person name="Ishida K."/>
            <person name="Kim E."/>
            <person name="Koreny L."/>
            <person name="Kroth P.G."/>
            <person name="Liu Y."/>
            <person name="Malik S.B."/>
            <person name="Maier U.G."/>
            <person name="McRose D."/>
            <person name="Mock T."/>
            <person name="Neilson J.A."/>
            <person name="Onodera N.T."/>
            <person name="Poole A.M."/>
            <person name="Pritham E.J."/>
            <person name="Richards T.A."/>
            <person name="Rocap G."/>
            <person name="Roy S.W."/>
            <person name="Sarai C."/>
            <person name="Schaack S."/>
            <person name="Shirato S."/>
            <person name="Slamovits C.H."/>
            <person name="Spencer D.F."/>
            <person name="Suzuki S."/>
            <person name="Worden A.Z."/>
            <person name="Zauner S."/>
            <person name="Barry K."/>
            <person name="Bell C."/>
            <person name="Bharti A.K."/>
            <person name="Crow J.A."/>
            <person name="Grimwood J."/>
            <person name="Kramer R."/>
            <person name="Lindquist E."/>
            <person name="Lucas S."/>
            <person name="Salamov A."/>
            <person name="McFadden G.I."/>
            <person name="Lane C.E."/>
            <person name="Keeling P.J."/>
            <person name="Gray M.W."/>
            <person name="Grigoriev I.V."/>
            <person name="Archibald J.M."/>
        </authorList>
    </citation>
    <scope>NUCLEOTIDE SEQUENCE</scope>
    <source>
        <strain evidence="2 4">CCMP2712</strain>
    </source>
</reference>
<dbReference type="AlphaFoldDB" id="L1JY28"/>